<dbReference type="NCBIfam" id="NF003557">
    <property type="entry name" value="PRK05225.1"/>
    <property type="match status" value="1"/>
</dbReference>
<dbReference type="Pfam" id="PF01450">
    <property type="entry name" value="KARI_C"/>
    <property type="match status" value="2"/>
</dbReference>
<dbReference type="PANTHER" id="PTHR21371:SF1">
    <property type="entry name" value="KETOL-ACID REDUCTOISOMERASE, MITOCHONDRIAL"/>
    <property type="match status" value="1"/>
</dbReference>
<dbReference type="GO" id="GO:0004455">
    <property type="term" value="F:ketol-acid reductoisomerase activity"/>
    <property type="evidence" value="ECO:0007669"/>
    <property type="project" value="UniProtKB-UniRule"/>
</dbReference>
<evidence type="ECO:0000256" key="5">
    <source>
        <dbReference type="ARBA" id="ARBA00022723"/>
    </source>
</evidence>
<dbReference type="NCBIfam" id="TIGR00465">
    <property type="entry name" value="ilvC"/>
    <property type="match status" value="1"/>
</dbReference>
<dbReference type="GO" id="GO:0005829">
    <property type="term" value="C:cytosol"/>
    <property type="evidence" value="ECO:0007669"/>
    <property type="project" value="TreeGrafter"/>
</dbReference>
<dbReference type="EMBL" id="CP011299">
    <property type="protein sequence ID" value="ANF17284.1"/>
    <property type="molecule type" value="Genomic_DNA"/>
</dbReference>
<evidence type="ECO:0000256" key="10">
    <source>
        <dbReference type="ARBA" id="ARBA00047612"/>
    </source>
</evidence>
<dbReference type="GO" id="GO:0009099">
    <property type="term" value="P:L-valine biosynthetic process"/>
    <property type="evidence" value="ECO:0007669"/>
    <property type="project" value="UniProtKB-UniRule"/>
</dbReference>
<dbReference type="Pfam" id="PF07991">
    <property type="entry name" value="KARI_N"/>
    <property type="match status" value="1"/>
</dbReference>
<evidence type="ECO:0000256" key="4">
    <source>
        <dbReference type="ARBA" id="ARBA00022605"/>
    </source>
</evidence>
<feature type="binding site" evidence="12 13">
    <location>
        <position position="389"/>
    </location>
    <ligand>
        <name>Mg(2+)</name>
        <dbReference type="ChEBI" id="CHEBI:18420"/>
        <label>2</label>
    </ligand>
</feature>
<evidence type="ECO:0000256" key="11">
    <source>
        <dbReference type="ARBA" id="ARBA00049021"/>
    </source>
</evidence>
<dbReference type="InterPro" id="IPR013328">
    <property type="entry name" value="6PGD_dom2"/>
</dbReference>
<feature type="domain" description="KARI N-terminal Rossmann" evidence="14">
    <location>
        <begin position="17"/>
        <end position="208"/>
    </location>
</feature>
<dbReference type="UniPathway" id="UPA00047">
    <property type="reaction ID" value="UER00056"/>
</dbReference>
<keyword evidence="9 12" id="KW-0100">Branched-chain amino acid biosynthesis</keyword>
<dbReference type="InterPro" id="IPR036291">
    <property type="entry name" value="NAD(P)-bd_dom_sf"/>
</dbReference>
<feature type="domain" description="KARI C-terminal knotted" evidence="15">
    <location>
        <begin position="209"/>
        <end position="341"/>
    </location>
</feature>
<dbReference type="PROSITE" id="PS51850">
    <property type="entry name" value="KARI_N"/>
    <property type="match status" value="1"/>
</dbReference>
<comment type="catalytic activity">
    <reaction evidence="10 12">
        <text>(2R,3R)-2,3-dihydroxy-3-methylpentanoate + NADP(+) = (S)-2-ethyl-2-hydroxy-3-oxobutanoate + NADPH + H(+)</text>
        <dbReference type="Rhea" id="RHEA:13493"/>
        <dbReference type="ChEBI" id="CHEBI:15378"/>
        <dbReference type="ChEBI" id="CHEBI:49256"/>
        <dbReference type="ChEBI" id="CHEBI:49258"/>
        <dbReference type="ChEBI" id="CHEBI:57783"/>
        <dbReference type="ChEBI" id="CHEBI:58349"/>
        <dbReference type="EC" id="1.1.1.86"/>
    </reaction>
</comment>
<dbReference type="Gene3D" id="3.40.50.720">
    <property type="entry name" value="NAD(P)-binding Rossmann-like Domain"/>
    <property type="match status" value="1"/>
</dbReference>
<keyword evidence="7 12" id="KW-0460">Magnesium</keyword>
<dbReference type="HAMAP" id="MF_00435">
    <property type="entry name" value="IlvC"/>
    <property type="match status" value="1"/>
</dbReference>
<dbReference type="PATRIC" id="fig|118110.3.peg.549"/>
<dbReference type="InterPro" id="IPR008927">
    <property type="entry name" value="6-PGluconate_DH-like_C_sf"/>
</dbReference>
<protein>
    <recommendedName>
        <fullName evidence="12">Ketol-acid reductoisomerase (NADP(+))</fullName>
        <shortName evidence="12">KARI</shortName>
        <ecNumber evidence="12">1.1.1.86</ecNumber>
    </recommendedName>
    <alternativeName>
        <fullName evidence="12">Acetohydroxy-acid isomeroreductase</fullName>
        <shortName evidence="12">AHIR</shortName>
    </alternativeName>
    <alternativeName>
        <fullName evidence="12">Alpha-keto-beta-hydroxylacyl reductoisomerase</fullName>
    </alternativeName>
</protein>
<feature type="binding site" evidence="12">
    <location>
        <position position="68"/>
    </location>
    <ligand>
        <name>NADP(+)</name>
        <dbReference type="ChEBI" id="CHEBI:58349"/>
    </ligand>
</feature>
<dbReference type="PANTHER" id="PTHR21371">
    <property type="entry name" value="KETOL-ACID REDUCTOISOMERASE, MITOCHONDRIAL"/>
    <property type="match status" value="1"/>
</dbReference>
<feature type="binding site" evidence="12 13">
    <location>
        <position position="217"/>
    </location>
    <ligand>
        <name>Mg(2+)</name>
        <dbReference type="ChEBI" id="CHEBI:18420"/>
        <label>1</label>
    </ligand>
</feature>
<feature type="active site" evidence="12">
    <location>
        <position position="132"/>
    </location>
</feature>
<dbReference type="InterPro" id="IPR013116">
    <property type="entry name" value="KARI_N"/>
</dbReference>
<comment type="caution">
    <text evidence="12 13">Lacks conserved residue(s) required for the propagation of feature annotation.</text>
</comment>
<feature type="binding site" evidence="12">
    <location>
        <position position="158"/>
    </location>
    <ligand>
        <name>NADP(+)</name>
        <dbReference type="ChEBI" id="CHEBI:58349"/>
    </ligand>
</feature>
<dbReference type="EC" id="1.1.1.86" evidence="12"/>
<feature type="binding site" evidence="12 13">
    <location>
        <position position="221"/>
    </location>
    <ligand>
        <name>Mg(2+)</name>
        <dbReference type="ChEBI" id="CHEBI:18420"/>
        <label>1</label>
    </ligand>
</feature>
<dbReference type="Proteomes" id="UP000077654">
    <property type="component" value="Chromosome"/>
</dbReference>
<feature type="domain" description="KARI C-terminal knotted" evidence="15">
    <location>
        <begin position="345"/>
        <end position="484"/>
    </location>
</feature>
<feature type="binding site" evidence="12">
    <location>
        <position position="78"/>
    </location>
    <ligand>
        <name>NADP(+)</name>
        <dbReference type="ChEBI" id="CHEBI:58349"/>
    </ligand>
</feature>
<comment type="catalytic activity">
    <reaction evidence="11 12">
        <text>(2R)-2,3-dihydroxy-3-methylbutanoate + NADP(+) = (2S)-2-acetolactate + NADPH + H(+)</text>
        <dbReference type="Rhea" id="RHEA:22068"/>
        <dbReference type="ChEBI" id="CHEBI:15378"/>
        <dbReference type="ChEBI" id="CHEBI:49072"/>
        <dbReference type="ChEBI" id="CHEBI:57783"/>
        <dbReference type="ChEBI" id="CHEBI:58349"/>
        <dbReference type="ChEBI" id="CHEBI:58476"/>
        <dbReference type="EC" id="1.1.1.86"/>
    </reaction>
</comment>
<dbReference type="InterPro" id="IPR000506">
    <property type="entry name" value="KARI_C"/>
</dbReference>
<keyword evidence="8 12" id="KW-0560">Oxidoreductase</keyword>
<evidence type="ECO:0000259" key="14">
    <source>
        <dbReference type="PROSITE" id="PS51850"/>
    </source>
</evidence>
<comment type="cofactor">
    <cofactor evidence="12">
        <name>Mg(2+)</name>
        <dbReference type="ChEBI" id="CHEBI:18420"/>
    </cofactor>
    <text evidence="12">Binds 2 magnesium ions per subunit.</text>
</comment>
<accession>A0A172WE86</accession>
<proteinExistence type="inferred from homology"/>
<dbReference type="GO" id="GO:0000287">
    <property type="term" value="F:magnesium ion binding"/>
    <property type="evidence" value="ECO:0007669"/>
    <property type="project" value="UniProtKB-UniRule"/>
</dbReference>
<evidence type="ECO:0000256" key="12">
    <source>
        <dbReference type="HAMAP-Rule" id="MF_00435"/>
    </source>
</evidence>
<comment type="pathway">
    <text evidence="1 12">Amino-acid biosynthesis; L-valine biosynthesis; L-valine from pyruvate: step 2/4.</text>
</comment>
<dbReference type="PROSITE" id="PS51851">
    <property type="entry name" value="KARI_C"/>
    <property type="match status" value="2"/>
</dbReference>
<keyword evidence="17" id="KW-1185">Reference proteome</keyword>
<evidence type="ECO:0000256" key="6">
    <source>
        <dbReference type="ARBA" id="ARBA00022737"/>
    </source>
</evidence>
<keyword evidence="4 12" id="KW-0028">Amino-acid biosynthesis</keyword>
<dbReference type="UniPathway" id="UPA00049">
    <property type="reaction ID" value="UER00060"/>
</dbReference>
<name>A0A172WE86_BUCSC</name>
<feature type="binding site" evidence="13">
    <location>
        <position position="278"/>
    </location>
    <ligand>
        <name>substrate</name>
    </ligand>
</feature>
<evidence type="ECO:0000313" key="16">
    <source>
        <dbReference type="EMBL" id="ANF17284.1"/>
    </source>
</evidence>
<evidence type="ECO:0000256" key="3">
    <source>
        <dbReference type="ARBA" id="ARBA00010318"/>
    </source>
</evidence>
<dbReference type="GO" id="GO:0009097">
    <property type="term" value="P:isoleucine biosynthetic process"/>
    <property type="evidence" value="ECO:0007669"/>
    <property type="project" value="UniProtKB-UniRule"/>
</dbReference>
<evidence type="ECO:0000313" key="17">
    <source>
        <dbReference type="Proteomes" id="UP000077654"/>
    </source>
</evidence>
<feature type="binding site" evidence="12 13">
    <location>
        <position position="414"/>
    </location>
    <ligand>
        <name>substrate</name>
    </ligand>
</feature>
<dbReference type="SUPFAM" id="SSF51735">
    <property type="entry name" value="NAD(P)-binding Rossmann-fold domains"/>
    <property type="match status" value="1"/>
</dbReference>
<evidence type="ECO:0000259" key="15">
    <source>
        <dbReference type="PROSITE" id="PS51851"/>
    </source>
</evidence>
<feature type="binding site" evidence="12 13">
    <location>
        <position position="217"/>
    </location>
    <ligand>
        <name>Mg(2+)</name>
        <dbReference type="ChEBI" id="CHEBI:18420"/>
        <label>2</label>
    </ligand>
</feature>
<gene>
    <name evidence="12" type="primary">ilvC</name>
    <name evidence="16" type="ORF">XW81_02775</name>
</gene>
<evidence type="ECO:0000256" key="13">
    <source>
        <dbReference type="PROSITE-ProRule" id="PRU01198"/>
    </source>
</evidence>
<reference evidence="16 17" key="1">
    <citation type="submission" date="2015-04" db="EMBL/GenBank/DDBJ databases">
        <title>Buchnera aphidicola assembly.</title>
        <authorList>
            <person name="Zhang Y."/>
        </authorList>
    </citation>
    <scope>NUCLEOTIDE SEQUENCE [LARGE SCALE GENOMIC DNA]</scope>
    <source>
        <strain evidence="16 17">SC</strain>
    </source>
</reference>
<keyword evidence="12" id="KW-0521">NADP</keyword>
<dbReference type="GO" id="GO:0016853">
    <property type="term" value="F:isomerase activity"/>
    <property type="evidence" value="ECO:0007669"/>
    <property type="project" value="UniProtKB-KW"/>
</dbReference>
<organism evidence="16 17">
    <name type="scientific">Buchnera aphidicola subsp. Schlechtendalia chinensis</name>
    <dbReference type="NCBI Taxonomy" id="118110"/>
    <lineage>
        <taxon>Bacteria</taxon>
        <taxon>Pseudomonadati</taxon>
        <taxon>Pseudomonadota</taxon>
        <taxon>Gammaproteobacteria</taxon>
        <taxon>Enterobacterales</taxon>
        <taxon>Erwiniaceae</taxon>
        <taxon>Buchnera</taxon>
    </lineage>
</organism>
<evidence type="ECO:0000256" key="2">
    <source>
        <dbReference type="ARBA" id="ARBA00004885"/>
    </source>
</evidence>
<comment type="similarity">
    <text evidence="3 12 13">Belongs to the ketol-acid reductoisomerase family.</text>
</comment>
<evidence type="ECO:0000256" key="8">
    <source>
        <dbReference type="ARBA" id="ARBA00023002"/>
    </source>
</evidence>
<feature type="binding site" evidence="12 13">
    <location>
        <position position="393"/>
    </location>
    <ligand>
        <name>Mg(2+)</name>
        <dbReference type="ChEBI" id="CHEBI:18420"/>
        <label>2</label>
    </ligand>
</feature>
<keyword evidence="5 12" id="KW-0479">Metal-binding</keyword>
<comment type="pathway">
    <text evidence="2 12">Amino-acid biosynthesis; L-isoleucine biosynthesis; L-isoleucine from 2-oxobutanoate: step 2/4.</text>
</comment>
<evidence type="ECO:0000256" key="9">
    <source>
        <dbReference type="ARBA" id="ARBA00023304"/>
    </source>
</evidence>
<dbReference type="AlphaFoldDB" id="A0A172WE86"/>
<dbReference type="SUPFAM" id="SSF48179">
    <property type="entry name" value="6-phosphogluconate dehydrogenase C-terminal domain-like"/>
    <property type="match status" value="2"/>
</dbReference>
<evidence type="ECO:0000256" key="7">
    <source>
        <dbReference type="ARBA" id="ARBA00022842"/>
    </source>
</evidence>
<comment type="function">
    <text evidence="12">Involved in the biosynthesis of branched-chain amino acids (BCAA). Catalyzes an alkyl-migration followed by a ketol-acid reduction of (S)-2-acetolactate (S2AL) to yield (R)-2,3-dihydroxy-isovalerate. In the isomerase reaction, S2AL is rearranged via a Mg-dependent methyl migration to produce 3-hydroxy-3-methyl-2-ketobutyrate (HMKB). In the reductase reaction, this 2-ketoacid undergoes a metal-dependent reduction by NADPH to yield (R)-2,3-dihydroxy-isovalerate.</text>
</comment>
<evidence type="ECO:0000256" key="1">
    <source>
        <dbReference type="ARBA" id="ARBA00004864"/>
    </source>
</evidence>
<keyword evidence="16" id="KW-0413">Isomerase</keyword>
<dbReference type="InterPro" id="IPR013023">
    <property type="entry name" value="KARI"/>
</dbReference>
<sequence length="490" mass="55822">MMNYFNSLNFRQKLINLRKCKLVEKNFFSKKCDILKRKNIVIVGCGSQGLNQGLNMRDSGLHVSYALRGSSILNKNKSWENATKNNFFVDTYENIIPTADLVINLTPDKQHKEVVTLLQKFMKENSVLGFSHGFHIVEIGQKIRNDITVIMVAPKCPGTEVREEYKKGFGVPSLIAVHMENDPKKIGFEIAKAWAYSLGSHRAGVLHSSFIAEVKSDLMGEQTILCGMLQTSSLVCYDQLVSQGKDPNYAGKLIQLGWESITESVKHGGITLMLNRLSNTAKIRAYILSKKLKVMFSSLFRKHMDDIISGEFSKNMIDDWNSDDKKLKEWRTQIKKTDFEKCKICHKEISEQEYFDQGLLMVAILKAGIELSFEIMVETGIKEESAYYESLHELPLIANTIARKRLYEMNLVISDTAEYGSYLFSQSAIPLLKEFMNELCPGDLGEKISDLQFDNVTLNKINHDIENHPVEIIGKKLRKYMVDMKPIKLS</sequence>
<keyword evidence="6" id="KW-0677">Repeat</keyword>
<dbReference type="Gene3D" id="1.10.1040.10">
    <property type="entry name" value="N-(1-d-carboxylethyl)-l-norvaline Dehydrogenase, domain 2"/>
    <property type="match status" value="1"/>
</dbReference>
<feature type="binding site" evidence="12">
    <location>
        <begin position="45"/>
        <end position="48"/>
    </location>
    <ligand>
        <name>NADP(+)</name>
        <dbReference type="ChEBI" id="CHEBI:58349"/>
    </ligand>
</feature>